<dbReference type="AlphaFoldDB" id="A0A8W8MIH2"/>
<dbReference type="InterPro" id="IPR012678">
    <property type="entry name" value="Ribosomal_uL23/eL15/eS24_sf"/>
</dbReference>
<name>A0A8W8MIH2_MAGGI</name>
<dbReference type="SUPFAM" id="SSF54189">
    <property type="entry name" value="Ribosomal proteins S24e, L23 and L15e"/>
    <property type="match status" value="2"/>
</dbReference>
<keyword evidence="6" id="KW-1185">Reference proteome</keyword>
<evidence type="ECO:0000256" key="2">
    <source>
        <dbReference type="ARBA" id="ARBA00022980"/>
    </source>
</evidence>
<dbReference type="PROSITE" id="PS01194">
    <property type="entry name" value="RIBOSOMAL_L15E"/>
    <property type="match status" value="1"/>
</dbReference>
<dbReference type="InterPro" id="IPR020925">
    <property type="entry name" value="Ribosomal_eL15_CS"/>
</dbReference>
<keyword evidence="3 4" id="KW-0687">Ribonucleoprotein</keyword>
<evidence type="ECO:0000256" key="1">
    <source>
        <dbReference type="ARBA" id="ARBA00006857"/>
    </source>
</evidence>
<dbReference type="PANTHER" id="PTHR11847">
    <property type="entry name" value="RIBOSOMAL PROTEIN L15"/>
    <property type="match status" value="1"/>
</dbReference>
<dbReference type="GO" id="GO:0002181">
    <property type="term" value="P:cytoplasmic translation"/>
    <property type="evidence" value="ECO:0007669"/>
    <property type="project" value="TreeGrafter"/>
</dbReference>
<dbReference type="Pfam" id="PF00827">
    <property type="entry name" value="Ribosomal_L15e"/>
    <property type="match status" value="2"/>
</dbReference>
<evidence type="ECO:0000313" key="5">
    <source>
        <dbReference type="EnsemblMetazoa" id="G33255.2:cds"/>
    </source>
</evidence>
<evidence type="ECO:0000313" key="6">
    <source>
        <dbReference type="Proteomes" id="UP000005408"/>
    </source>
</evidence>
<dbReference type="Gene3D" id="3.40.1120.10">
    <property type="entry name" value="Ribosomal protein l15e"/>
    <property type="match status" value="2"/>
</dbReference>
<organism evidence="5 6">
    <name type="scientific">Magallana gigas</name>
    <name type="common">Pacific oyster</name>
    <name type="synonym">Crassostrea gigas</name>
    <dbReference type="NCBI Taxonomy" id="29159"/>
    <lineage>
        <taxon>Eukaryota</taxon>
        <taxon>Metazoa</taxon>
        <taxon>Spiralia</taxon>
        <taxon>Lophotrochozoa</taxon>
        <taxon>Mollusca</taxon>
        <taxon>Bivalvia</taxon>
        <taxon>Autobranchia</taxon>
        <taxon>Pteriomorphia</taxon>
        <taxon>Ostreida</taxon>
        <taxon>Ostreoidea</taxon>
        <taxon>Ostreidae</taxon>
        <taxon>Magallana</taxon>
    </lineage>
</organism>
<accession>A0A8W8MIH2</accession>
<dbReference type="PANTHER" id="PTHR11847:SF4">
    <property type="entry name" value="LARGE RIBOSOMAL SUBUNIT PROTEIN EL15"/>
    <property type="match status" value="1"/>
</dbReference>
<reference evidence="5" key="1">
    <citation type="submission" date="2022-08" db="UniProtKB">
        <authorList>
            <consortium name="EnsemblMetazoa"/>
        </authorList>
    </citation>
    <scope>IDENTIFICATION</scope>
    <source>
        <strain evidence="5">05x7-T-G4-1.051#20</strain>
    </source>
</reference>
<dbReference type="InterPro" id="IPR024794">
    <property type="entry name" value="Rbsml_eL15_core_dom_sf"/>
</dbReference>
<dbReference type="Proteomes" id="UP000005408">
    <property type="component" value="Unassembled WGS sequence"/>
</dbReference>
<dbReference type="InterPro" id="IPR000439">
    <property type="entry name" value="Ribosomal_eL15"/>
</dbReference>
<protein>
    <recommendedName>
        <fullName evidence="4">Ribosomal protein L15</fullName>
    </recommendedName>
</protein>
<evidence type="ECO:0000256" key="3">
    <source>
        <dbReference type="ARBA" id="ARBA00023274"/>
    </source>
</evidence>
<dbReference type="GO" id="GO:0003723">
    <property type="term" value="F:RNA binding"/>
    <property type="evidence" value="ECO:0007669"/>
    <property type="project" value="TreeGrafter"/>
</dbReference>
<dbReference type="GO" id="GO:0022625">
    <property type="term" value="C:cytosolic large ribosomal subunit"/>
    <property type="evidence" value="ECO:0007669"/>
    <property type="project" value="TreeGrafter"/>
</dbReference>
<dbReference type="GO" id="GO:0003735">
    <property type="term" value="F:structural constituent of ribosome"/>
    <property type="evidence" value="ECO:0007669"/>
    <property type="project" value="InterPro"/>
</dbReference>
<evidence type="ECO:0000256" key="4">
    <source>
        <dbReference type="RuleBase" id="RU000663"/>
    </source>
</evidence>
<proteinExistence type="inferred from homology"/>
<dbReference type="SMART" id="SM01384">
    <property type="entry name" value="Ribosomal_L15e"/>
    <property type="match status" value="1"/>
</dbReference>
<sequence length="240" mass="28554">MGAYKYMQEIYRKKQSDILRFLLRVRSWQYRQLSSCHRAPRPTRPDKARKLGYKAKQGFVIYRVRVRRGGRKVPVPKGITYGKPTTSGVNQKKFQRSHRSIAEVNLLNQSCWKESTWIHFAMLFKFYLIFQIQKKWIIMERVGKKCGGLRVLNSYWVAQDSSYKFYEIIMVDIFHKAVRRDPKLQWICNPVHKHRELRGLTSAGKMSRGLGKGHRYTKTIGGSRRAAWKRNNLTKMRRKR</sequence>
<comment type="similarity">
    <text evidence="1 4">Belongs to the eukaryotic ribosomal protein eL15 family.</text>
</comment>
<keyword evidence="2 4" id="KW-0689">Ribosomal protein</keyword>
<dbReference type="EnsemblMetazoa" id="G33255.2">
    <property type="protein sequence ID" value="G33255.2:cds"/>
    <property type="gene ID" value="G33255"/>
</dbReference>